<dbReference type="EMBL" id="RCHS01000010">
    <property type="protein sequence ID" value="RMX61519.1"/>
    <property type="molecule type" value="Genomic_DNA"/>
</dbReference>
<protein>
    <recommendedName>
        <fullName evidence="2">BTB domain-containing protein</fullName>
    </recommendedName>
</protein>
<feature type="compositionally biased region" description="Polar residues" evidence="1">
    <location>
        <begin position="194"/>
        <end position="210"/>
    </location>
</feature>
<dbReference type="CDD" id="cd18186">
    <property type="entry name" value="BTB_POZ_ZBTB_KLHL-like"/>
    <property type="match status" value="1"/>
</dbReference>
<proteinExistence type="predicted"/>
<dbReference type="PANTHER" id="PTHR46336:SF3">
    <property type="entry name" value="BTB_POZ DOMAIN-CONTAINING PROTEIN POB1"/>
    <property type="match status" value="1"/>
</dbReference>
<dbReference type="Gene3D" id="1.25.40.420">
    <property type="match status" value="1"/>
</dbReference>
<reference evidence="3 4" key="1">
    <citation type="journal article" date="2018" name="Sci. Rep.">
        <title>Comparative analysis of the Pocillopora damicornis genome highlights role of immune system in coral evolution.</title>
        <authorList>
            <person name="Cunning R."/>
            <person name="Bay R.A."/>
            <person name="Gillette P."/>
            <person name="Baker A.C."/>
            <person name="Traylor-Knowles N."/>
        </authorList>
    </citation>
    <scope>NUCLEOTIDE SEQUENCE [LARGE SCALE GENOMIC DNA]</scope>
    <source>
        <strain evidence="3">RSMAS</strain>
        <tissue evidence="3">Whole animal</tissue>
    </source>
</reference>
<dbReference type="SUPFAM" id="SSF49599">
    <property type="entry name" value="TRAF domain-like"/>
    <property type="match status" value="1"/>
</dbReference>
<feature type="compositionally biased region" description="Basic and acidic residues" evidence="1">
    <location>
        <begin position="132"/>
        <end position="144"/>
    </location>
</feature>
<keyword evidence="4" id="KW-1185">Reference proteome</keyword>
<dbReference type="SMART" id="SM00225">
    <property type="entry name" value="BTB"/>
    <property type="match status" value="1"/>
</dbReference>
<gene>
    <name evidence="3" type="ORF">pdam_00003554</name>
</gene>
<dbReference type="Proteomes" id="UP000275408">
    <property type="component" value="Unassembled WGS sequence"/>
</dbReference>
<dbReference type="InterPro" id="IPR000210">
    <property type="entry name" value="BTB/POZ_dom"/>
</dbReference>
<feature type="domain" description="BTB" evidence="2">
    <location>
        <begin position="281"/>
        <end position="346"/>
    </location>
</feature>
<dbReference type="Pfam" id="PF00651">
    <property type="entry name" value="BTB"/>
    <property type="match status" value="1"/>
</dbReference>
<dbReference type="PANTHER" id="PTHR46336">
    <property type="entry name" value="OS02G0260700 PROTEIN"/>
    <property type="match status" value="1"/>
</dbReference>
<feature type="region of interest" description="Disordered" evidence="1">
    <location>
        <begin position="98"/>
        <end position="150"/>
    </location>
</feature>
<evidence type="ECO:0000256" key="1">
    <source>
        <dbReference type="SAM" id="MobiDB-lite"/>
    </source>
</evidence>
<dbReference type="AlphaFoldDB" id="A0A3M6V6U5"/>
<comment type="caution">
    <text evidence="3">The sequence shown here is derived from an EMBL/GenBank/DDBJ whole genome shotgun (WGS) entry which is preliminary data.</text>
</comment>
<dbReference type="Pfam" id="PF07707">
    <property type="entry name" value="BACK"/>
    <property type="match status" value="1"/>
</dbReference>
<name>A0A3M6V6U5_POCDA</name>
<dbReference type="STRING" id="46731.A0A3M6V6U5"/>
<feature type="compositionally biased region" description="Polar residues" evidence="1">
    <location>
        <begin position="98"/>
        <end position="112"/>
    </location>
</feature>
<dbReference type="SUPFAM" id="SSF54695">
    <property type="entry name" value="POZ domain"/>
    <property type="match status" value="1"/>
</dbReference>
<dbReference type="SMART" id="SM00875">
    <property type="entry name" value="BACK"/>
    <property type="match status" value="1"/>
</dbReference>
<sequence>MLLAVCQQDWLVSGFSFTLFTNTSFQSVYGAFASKELFILSFKADEANVSVMEKLFEKIGDHFNNPEMSDRILVVKIRKDGWEKLEAARRVRSITKTNSQEGNDAISGTNFNQKERLHVSTDKESIVSTSEPKCDTESAGRGDDSVNSASELRTVSSLSCDSGISDVTFSETKKTVKSKKIEESSIRGEKGHNPVNQDSGNWQNAANSNGDAVVSPTSSDVDVTISKLLIADISYTHKAGAIGLTALNTGDESPSASAPLQSSKTGTAEASVEYLTFTDTVIREQQLYVHSFWLALNSSYFRSLFFSSGMKETKVKKVEMNISESLSSMFLLLIESLYKPEVVMPESVENLLVLMRLAHVYDAESTLKACQKLLGSAELTVEICDKSLNMQEHERLPEMAEFIRRCEEFLVEEFSPLDSQWSNEHFLSLSSNGLQKVLSSHELCVSSENTVFLALMKWAEVNEVFDDQLEPLLELVRFKAMTINYLHDVVTSDHPIASTVAKFQLMFEEAVFYHAFSKERQCEEGEPVGRKAHDDPVVFNWTVDIGEDIEVEKKKKIIKSPHFWVSGYEMFLELKLRTSGCQGLYLTISTRDFRHSSKGFVKLAYSLTSNFPKATRVINEADVFDREGSGWGYEEFFPLSWTEFKDQLKRTPLIITSQVSLLE</sequence>
<feature type="compositionally biased region" description="Basic and acidic residues" evidence="1">
    <location>
        <begin position="113"/>
        <end position="125"/>
    </location>
</feature>
<dbReference type="PROSITE" id="PS50097">
    <property type="entry name" value="BTB"/>
    <property type="match status" value="1"/>
</dbReference>
<evidence type="ECO:0000313" key="4">
    <source>
        <dbReference type="Proteomes" id="UP000275408"/>
    </source>
</evidence>
<dbReference type="InterPro" id="IPR011333">
    <property type="entry name" value="SKP1/BTB/POZ_sf"/>
</dbReference>
<evidence type="ECO:0000313" key="3">
    <source>
        <dbReference type="EMBL" id="RMX61519.1"/>
    </source>
</evidence>
<accession>A0A3M6V6U5</accession>
<organism evidence="3 4">
    <name type="scientific">Pocillopora damicornis</name>
    <name type="common">Cauliflower coral</name>
    <name type="synonym">Millepora damicornis</name>
    <dbReference type="NCBI Taxonomy" id="46731"/>
    <lineage>
        <taxon>Eukaryota</taxon>
        <taxon>Metazoa</taxon>
        <taxon>Cnidaria</taxon>
        <taxon>Anthozoa</taxon>
        <taxon>Hexacorallia</taxon>
        <taxon>Scleractinia</taxon>
        <taxon>Astrocoeniina</taxon>
        <taxon>Pocilloporidae</taxon>
        <taxon>Pocillopora</taxon>
    </lineage>
</organism>
<dbReference type="OrthoDB" id="5982674at2759"/>
<dbReference type="Gene3D" id="3.30.710.10">
    <property type="entry name" value="Potassium Channel Kv1.1, Chain A"/>
    <property type="match status" value="1"/>
</dbReference>
<evidence type="ECO:0000259" key="2">
    <source>
        <dbReference type="PROSITE" id="PS50097"/>
    </source>
</evidence>
<feature type="compositionally biased region" description="Basic and acidic residues" evidence="1">
    <location>
        <begin position="172"/>
        <end position="192"/>
    </location>
</feature>
<dbReference type="InterPro" id="IPR011705">
    <property type="entry name" value="BACK"/>
</dbReference>
<dbReference type="InterPro" id="IPR045890">
    <property type="entry name" value="POB1-like"/>
</dbReference>
<feature type="region of interest" description="Disordered" evidence="1">
    <location>
        <begin position="172"/>
        <end position="217"/>
    </location>
</feature>